<dbReference type="EC" id="4.1.2.21" evidence="6"/>
<organism evidence="6 7">
    <name type="scientific">Acidiphilium iwatense</name>
    <dbReference type="NCBI Taxonomy" id="768198"/>
    <lineage>
        <taxon>Bacteria</taxon>
        <taxon>Pseudomonadati</taxon>
        <taxon>Pseudomonadota</taxon>
        <taxon>Alphaproteobacteria</taxon>
        <taxon>Acetobacterales</taxon>
        <taxon>Acidocellaceae</taxon>
        <taxon>Acidiphilium</taxon>
    </lineage>
</organism>
<evidence type="ECO:0000256" key="4">
    <source>
        <dbReference type="ARBA" id="ARBA00023239"/>
    </source>
</evidence>
<evidence type="ECO:0000256" key="3">
    <source>
        <dbReference type="ARBA" id="ARBA00011233"/>
    </source>
</evidence>
<evidence type="ECO:0000313" key="6">
    <source>
        <dbReference type="EMBL" id="MCF3946397.1"/>
    </source>
</evidence>
<dbReference type="PANTHER" id="PTHR30246:SF1">
    <property type="entry name" value="2-DEHYDRO-3-DEOXY-6-PHOSPHOGALACTONATE ALDOLASE-RELATED"/>
    <property type="match status" value="1"/>
</dbReference>
<sequence length="208" mass="21045">MAMKEWLARSKLIAILRGIKPDEAEAVGAALVAAGIVIIEVPLNSPAPFESIARLARGFADRALIGAGTVMTDGDVARVAEAGGGLIVTPHADPAIVAAAKRSGMLAVPGFFTPAEAFSLLRAGADALKLFPAEGASPAMLRALRAVLPPEMPVLPVGGIAPETMAPWFGAGAAGFGIGSAIYQPGDPPAIVAGKARAFMAALNQGRF</sequence>
<dbReference type="EMBL" id="JAKGBZ010000009">
    <property type="protein sequence ID" value="MCF3946397.1"/>
    <property type="molecule type" value="Genomic_DNA"/>
</dbReference>
<keyword evidence="7" id="KW-1185">Reference proteome</keyword>
<comment type="subunit">
    <text evidence="3">Homotrimer.</text>
</comment>
<keyword evidence="5" id="KW-0119">Carbohydrate metabolism</keyword>
<proteinExistence type="inferred from homology"/>
<evidence type="ECO:0000256" key="5">
    <source>
        <dbReference type="ARBA" id="ARBA00023277"/>
    </source>
</evidence>
<accession>A0ABS9DUJ1</accession>
<dbReference type="CDD" id="cd00452">
    <property type="entry name" value="KDPG_aldolase"/>
    <property type="match status" value="1"/>
</dbReference>
<keyword evidence="4 6" id="KW-0456">Lyase</keyword>
<dbReference type="SUPFAM" id="SSF51569">
    <property type="entry name" value="Aldolase"/>
    <property type="match status" value="1"/>
</dbReference>
<comment type="caution">
    <text evidence="6">The sequence shown here is derived from an EMBL/GenBank/DDBJ whole genome shotgun (WGS) entry which is preliminary data.</text>
</comment>
<dbReference type="InterPro" id="IPR013785">
    <property type="entry name" value="Aldolase_TIM"/>
</dbReference>
<dbReference type="Pfam" id="PF01081">
    <property type="entry name" value="Aldolase"/>
    <property type="match status" value="1"/>
</dbReference>
<reference evidence="6 7" key="1">
    <citation type="submission" date="2022-01" db="EMBL/GenBank/DDBJ databases">
        <authorList>
            <person name="Won M."/>
            <person name="Kim S.-J."/>
            <person name="Kwon S.-W."/>
        </authorList>
    </citation>
    <scope>NUCLEOTIDE SEQUENCE [LARGE SCALE GENOMIC DNA]</scope>
    <source>
        <strain evidence="6 7">KCTC 23505</strain>
    </source>
</reference>
<dbReference type="InterPro" id="IPR000887">
    <property type="entry name" value="Aldlse_KDPG_KHG"/>
</dbReference>
<gene>
    <name evidence="6" type="ORF">L2A60_06825</name>
</gene>
<comment type="similarity">
    <text evidence="2">Belongs to the KHG/KDPG aldolase family.</text>
</comment>
<protein>
    <submittedName>
        <fullName evidence="6">2-dehydro-3-deoxy-6-phosphogalactonate aldolase</fullName>
        <ecNumber evidence="6">4.1.2.21</ecNumber>
    </submittedName>
</protein>
<dbReference type="PANTHER" id="PTHR30246">
    <property type="entry name" value="2-KETO-3-DEOXY-6-PHOSPHOGLUCONATE ALDOLASE"/>
    <property type="match status" value="1"/>
</dbReference>
<dbReference type="Proteomes" id="UP001521209">
    <property type="component" value="Unassembled WGS sequence"/>
</dbReference>
<evidence type="ECO:0000256" key="1">
    <source>
        <dbReference type="ARBA" id="ARBA00004761"/>
    </source>
</evidence>
<dbReference type="NCBIfam" id="NF006600">
    <property type="entry name" value="PRK09140.1"/>
    <property type="match status" value="1"/>
</dbReference>
<evidence type="ECO:0000313" key="7">
    <source>
        <dbReference type="Proteomes" id="UP001521209"/>
    </source>
</evidence>
<evidence type="ECO:0000256" key="2">
    <source>
        <dbReference type="ARBA" id="ARBA00006906"/>
    </source>
</evidence>
<dbReference type="Gene3D" id="3.20.20.70">
    <property type="entry name" value="Aldolase class I"/>
    <property type="match status" value="1"/>
</dbReference>
<comment type="pathway">
    <text evidence="1">Carbohydrate acid metabolism.</text>
</comment>
<dbReference type="GO" id="GO:0008674">
    <property type="term" value="F:2-dehydro-3-deoxy-6-phosphogalactonate aldolase activity"/>
    <property type="evidence" value="ECO:0007669"/>
    <property type="project" value="UniProtKB-EC"/>
</dbReference>
<dbReference type="RefSeq" id="WP_235703629.1">
    <property type="nucleotide sequence ID" value="NZ_JAKGBZ010000009.1"/>
</dbReference>
<name>A0ABS9DUJ1_9PROT</name>